<dbReference type="EMBL" id="CP018221">
    <property type="protein sequence ID" value="API58365.1"/>
    <property type="molecule type" value="Genomic_DNA"/>
</dbReference>
<gene>
    <name evidence="1" type="ORF">BSL82_02795</name>
</gene>
<sequence>MGLKALLLDRPLISRRQILAGMATAVAIGISPPSAASTITKARGISPGLLDDALNAFDRHRAVIQHRDYIGIADFSLPSWKPRFHIVNLEDGQSRSFLVAHGRGSDPAHQGWLQRFSNLPGSSATSSGAYLTGSDYQGQHGLSQRLTGLDPDNSNAAVRAIVIHSAWYVSHKMIDDHGKLGRSEGCFAFDEADLSAVMSRLKAGRMIYAAKPA</sequence>
<dbReference type="PANTHER" id="PTHR38477">
    <property type="entry name" value="HYPOTHETICAL EXPORTED PROTEIN"/>
    <property type="match status" value="1"/>
</dbReference>
<keyword evidence="2" id="KW-1185">Reference proteome</keyword>
<reference evidence="2" key="1">
    <citation type="submission" date="2016-11" db="EMBL/GenBank/DDBJ databases">
        <title>Complete Genome Sequence of alachlor-degrading Sphingomonas sp. strain JJ-A5.</title>
        <authorList>
            <person name="Lee H."/>
            <person name="Ka J.-O."/>
        </authorList>
    </citation>
    <scope>NUCLEOTIDE SEQUENCE [LARGE SCALE GENOMIC DNA]</scope>
    <source>
        <strain evidence="2">JJ-A5</strain>
    </source>
</reference>
<evidence type="ECO:0000313" key="2">
    <source>
        <dbReference type="Proteomes" id="UP000182063"/>
    </source>
</evidence>
<dbReference type="KEGG" id="sphj:BSL82_02795"/>
<accession>A0A1L3ZRW7</accession>
<dbReference type="Pfam" id="PF13645">
    <property type="entry name" value="YkuD_2"/>
    <property type="match status" value="1"/>
</dbReference>
<dbReference type="STRING" id="1921510.BSL82_02795"/>
<organism evidence="1 2">
    <name type="scientific">Tardibacter chloracetimidivorans</name>
    <dbReference type="NCBI Taxonomy" id="1921510"/>
    <lineage>
        <taxon>Bacteria</taxon>
        <taxon>Pseudomonadati</taxon>
        <taxon>Pseudomonadota</taxon>
        <taxon>Alphaproteobacteria</taxon>
        <taxon>Sphingomonadales</taxon>
        <taxon>Sphingomonadaceae</taxon>
        <taxon>Tardibacter</taxon>
    </lineage>
</organism>
<dbReference type="InterPro" id="IPR032676">
    <property type="entry name" value="YkuD_2"/>
</dbReference>
<evidence type="ECO:0008006" key="3">
    <source>
        <dbReference type="Google" id="ProtNLM"/>
    </source>
</evidence>
<proteinExistence type="predicted"/>
<dbReference type="Proteomes" id="UP000182063">
    <property type="component" value="Chromosome"/>
</dbReference>
<name>A0A1L3ZRW7_9SPHN</name>
<evidence type="ECO:0000313" key="1">
    <source>
        <dbReference type="EMBL" id="API58365.1"/>
    </source>
</evidence>
<protein>
    <recommendedName>
        <fullName evidence="3">Twin-arginine translocation pathway signal</fullName>
    </recommendedName>
</protein>
<dbReference type="AlphaFoldDB" id="A0A1L3ZRW7"/>
<dbReference type="PANTHER" id="PTHR38477:SF1">
    <property type="entry name" value="MUREIN L,D-TRANSPEPTIDASE CATALYTIC DOMAIN FAMILY PROTEIN"/>
    <property type="match status" value="1"/>
</dbReference>